<evidence type="ECO:0000313" key="4">
    <source>
        <dbReference type="EMBL" id="TYI07035.1"/>
    </source>
</evidence>
<name>A0A5D2NVA6_GOSTO</name>
<sequence length="74" mass="8370">MAHETTKTPSQLKLFSTFQGISAPVFQFSSHSHWISACKWHNTSPLHLLSSSYDGEVMLWDLRTALFYVLIGGK</sequence>
<dbReference type="InterPro" id="IPR036322">
    <property type="entry name" value="WD40_repeat_dom_sf"/>
</dbReference>
<keyword evidence="5" id="KW-1185">Reference proteome</keyword>
<evidence type="ECO:0000256" key="2">
    <source>
        <dbReference type="ARBA" id="ARBA00022737"/>
    </source>
</evidence>
<organism evidence="4 5">
    <name type="scientific">Gossypium tomentosum</name>
    <name type="common">Hawaiian cotton</name>
    <name type="synonym">Gossypium sandvicense</name>
    <dbReference type="NCBI Taxonomy" id="34277"/>
    <lineage>
        <taxon>Eukaryota</taxon>
        <taxon>Viridiplantae</taxon>
        <taxon>Streptophyta</taxon>
        <taxon>Embryophyta</taxon>
        <taxon>Tracheophyta</taxon>
        <taxon>Spermatophyta</taxon>
        <taxon>Magnoliopsida</taxon>
        <taxon>eudicotyledons</taxon>
        <taxon>Gunneridae</taxon>
        <taxon>Pentapetalae</taxon>
        <taxon>rosids</taxon>
        <taxon>malvids</taxon>
        <taxon>Malvales</taxon>
        <taxon>Malvaceae</taxon>
        <taxon>Malvoideae</taxon>
        <taxon>Gossypium</taxon>
    </lineage>
</organism>
<evidence type="ECO:0000256" key="3">
    <source>
        <dbReference type="PROSITE-ProRule" id="PRU00221"/>
    </source>
</evidence>
<reference evidence="4 5" key="1">
    <citation type="submission" date="2019-07" db="EMBL/GenBank/DDBJ databases">
        <title>WGS assembly of Gossypium tomentosum.</title>
        <authorList>
            <person name="Chen Z.J."/>
            <person name="Sreedasyam A."/>
            <person name="Ando A."/>
            <person name="Song Q."/>
            <person name="De L."/>
            <person name="Hulse-Kemp A."/>
            <person name="Ding M."/>
            <person name="Ye W."/>
            <person name="Kirkbride R."/>
            <person name="Jenkins J."/>
            <person name="Plott C."/>
            <person name="Lovell J."/>
            <person name="Lin Y.-M."/>
            <person name="Vaughn R."/>
            <person name="Liu B."/>
            <person name="Li W."/>
            <person name="Simpson S."/>
            <person name="Scheffler B."/>
            <person name="Saski C."/>
            <person name="Grover C."/>
            <person name="Hu G."/>
            <person name="Conover J."/>
            <person name="Carlson J."/>
            <person name="Shu S."/>
            <person name="Boston L."/>
            <person name="Williams M."/>
            <person name="Peterson D."/>
            <person name="Mcgee K."/>
            <person name="Jones D."/>
            <person name="Wendel J."/>
            <person name="Stelly D."/>
            <person name="Grimwood J."/>
            <person name="Schmutz J."/>
        </authorList>
    </citation>
    <scope>NUCLEOTIDE SEQUENCE [LARGE SCALE GENOMIC DNA]</scope>
    <source>
        <strain evidence="4">7179.01</strain>
    </source>
</reference>
<dbReference type="PROSITE" id="PS00678">
    <property type="entry name" value="WD_REPEATS_1"/>
    <property type="match status" value="1"/>
</dbReference>
<dbReference type="InterPro" id="IPR015943">
    <property type="entry name" value="WD40/YVTN_repeat-like_dom_sf"/>
</dbReference>
<keyword evidence="2" id="KW-0677">Repeat</keyword>
<dbReference type="AlphaFoldDB" id="A0A5D2NVA6"/>
<proteinExistence type="predicted"/>
<dbReference type="InterPro" id="IPR001680">
    <property type="entry name" value="WD40_rpt"/>
</dbReference>
<dbReference type="Proteomes" id="UP000322667">
    <property type="component" value="Chromosome A10"/>
</dbReference>
<dbReference type="SUPFAM" id="SSF50978">
    <property type="entry name" value="WD40 repeat-like"/>
    <property type="match status" value="1"/>
</dbReference>
<dbReference type="EMBL" id="CM017619">
    <property type="protein sequence ID" value="TYI07035.1"/>
    <property type="molecule type" value="Genomic_DNA"/>
</dbReference>
<dbReference type="InterPro" id="IPR019775">
    <property type="entry name" value="WD40_repeat_CS"/>
</dbReference>
<dbReference type="PANTHER" id="PTHR19855">
    <property type="entry name" value="WD40 REPEAT PROTEIN 12, 37"/>
    <property type="match status" value="1"/>
</dbReference>
<dbReference type="PANTHER" id="PTHR19855:SF11">
    <property type="entry name" value="RIBOSOME BIOGENESIS PROTEIN WDR12"/>
    <property type="match status" value="1"/>
</dbReference>
<dbReference type="PROSITE" id="PS50294">
    <property type="entry name" value="WD_REPEATS_REGION"/>
    <property type="match status" value="1"/>
</dbReference>
<dbReference type="PROSITE" id="PS50082">
    <property type="entry name" value="WD_REPEATS_2"/>
    <property type="match status" value="1"/>
</dbReference>
<dbReference type="Gene3D" id="2.130.10.10">
    <property type="entry name" value="YVTN repeat-like/Quinoprotein amine dehydrogenase"/>
    <property type="match status" value="1"/>
</dbReference>
<dbReference type="SMART" id="SM00320">
    <property type="entry name" value="WD40"/>
    <property type="match status" value="1"/>
</dbReference>
<protein>
    <submittedName>
        <fullName evidence="4">Uncharacterized protein</fullName>
    </submittedName>
</protein>
<gene>
    <name evidence="4" type="ORF">ES332_A10G199700v1</name>
</gene>
<evidence type="ECO:0000313" key="5">
    <source>
        <dbReference type="Proteomes" id="UP000322667"/>
    </source>
</evidence>
<evidence type="ECO:0000256" key="1">
    <source>
        <dbReference type="ARBA" id="ARBA00022574"/>
    </source>
</evidence>
<feature type="repeat" description="WD" evidence="3">
    <location>
        <begin position="28"/>
        <end position="64"/>
    </location>
</feature>
<accession>A0A5D2NVA6</accession>
<dbReference type="Pfam" id="PF00400">
    <property type="entry name" value="WD40"/>
    <property type="match status" value="1"/>
</dbReference>
<keyword evidence="1 3" id="KW-0853">WD repeat</keyword>